<feature type="region of interest" description="Disordered" evidence="1">
    <location>
        <begin position="52"/>
        <end position="78"/>
    </location>
</feature>
<protein>
    <submittedName>
        <fullName evidence="2">Uncharacterized protein</fullName>
    </submittedName>
</protein>
<evidence type="ECO:0000256" key="1">
    <source>
        <dbReference type="SAM" id="MobiDB-lite"/>
    </source>
</evidence>
<reference evidence="2" key="1">
    <citation type="submission" date="2018-02" db="EMBL/GenBank/DDBJ databases">
        <title>Rhizophora mucronata_Transcriptome.</title>
        <authorList>
            <person name="Meera S.P."/>
            <person name="Sreeshan A."/>
            <person name="Augustine A."/>
        </authorList>
    </citation>
    <scope>NUCLEOTIDE SEQUENCE</scope>
    <source>
        <tissue evidence="2">Leaf</tissue>
    </source>
</reference>
<dbReference type="AlphaFoldDB" id="A0A2P2LKP2"/>
<evidence type="ECO:0000313" key="2">
    <source>
        <dbReference type="EMBL" id="MBX18536.1"/>
    </source>
</evidence>
<feature type="compositionally biased region" description="Polar residues" evidence="1">
    <location>
        <begin position="69"/>
        <end position="78"/>
    </location>
</feature>
<name>A0A2P2LKP2_RHIMU</name>
<sequence>MNCLCSGSHLLNPILYFSRSNTKIFIFLNFPYSPNCQTCSIQERYMQTTKAHANARSKKAYGKHKNWKSSENSKYNSQQKAYKHSQMLSSIDRTLASHMKQTAIIIHQLTT</sequence>
<organism evidence="2">
    <name type="scientific">Rhizophora mucronata</name>
    <name type="common">Asiatic mangrove</name>
    <dbReference type="NCBI Taxonomy" id="61149"/>
    <lineage>
        <taxon>Eukaryota</taxon>
        <taxon>Viridiplantae</taxon>
        <taxon>Streptophyta</taxon>
        <taxon>Embryophyta</taxon>
        <taxon>Tracheophyta</taxon>
        <taxon>Spermatophyta</taxon>
        <taxon>Magnoliopsida</taxon>
        <taxon>eudicotyledons</taxon>
        <taxon>Gunneridae</taxon>
        <taxon>Pentapetalae</taxon>
        <taxon>rosids</taxon>
        <taxon>fabids</taxon>
        <taxon>Malpighiales</taxon>
        <taxon>Rhizophoraceae</taxon>
        <taxon>Rhizophora</taxon>
    </lineage>
</organism>
<accession>A0A2P2LKP2</accession>
<feature type="compositionally biased region" description="Basic residues" evidence="1">
    <location>
        <begin position="53"/>
        <end position="67"/>
    </location>
</feature>
<proteinExistence type="predicted"/>
<dbReference type="EMBL" id="GGEC01038052">
    <property type="protein sequence ID" value="MBX18536.1"/>
    <property type="molecule type" value="Transcribed_RNA"/>
</dbReference>